<accession>A0A225TX04</accession>
<dbReference type="Pfam" id="PF06806">
    <property type="entry name" value="DUF1233"/>
    <property type="match status" value="1"/>
</dbReference>
<dbReference type="AlphaFoldDB" id="A0A225TX04"/>
<dbReference type="Gene3D" id="1.10.1660.60">
    <property type="entry name" value="Putative excisionased domain DUF1233"/>
    <property type="match status" value="1"/>
</dbReference>
<protein>
    <submittedName>
        <fullName evidence="1">DNA-binding protein</fullName>
    </submittedName>
</protein>
<sequence>MNQTSQTTYIIADPGEWVSEEQIMALKGLKEGTLKNARKKSFLEGREYKHVSADGEPFDNSPCFYNIKAIDRWIASQRPAKPSRKTSAKPEEN</sequence>
<evidence type="ECO:0000313" key="2">
    <source>
        <dbReference type="Proteomes" id="UP000229713"/>
    </source>
</evidence>
<dbReference type="EMBL" id="NKYI01000022">
    <property type="protein sequence ID" value="PIK83452.1"/>
    <property type="molecule type" value="Genomic_DNA"/>
</dbReference>
<organism evidence="1 2">
    <name type="scientific">Raoultella ornithinolytica</name>
    <name type="common">Klebsiella ornithinolytica</name>
    <dbReference type="NCBI Taxonomy" id="54291"/>
    <lineage>
        <taxon>Bacteria</taxon>
        <taxon>Pseudomonadati</taxon>
        <taxon>Pseudomonadota</taxon>
        <taxon>Gammaproteobacteria</taxon>
        <taxon>Enterobacterales</taxon>
        <taxon>Enterobacteriaceae</taxon>
        <taxon>Klebsiella/Raoultella group</taxon>
        <taxon>Raoultella</taxon>
    </lineage>
</organism>
<name>A0A225TX04_RAOOR</name>
<comment type="caution">
    <text evidence="1">The sequence shown here is derived from an EMBL/GenBank/DDBJ whole genome shotgun (WGS) entry which is preliminary data.</text>
</comment>
<proteinExistence type="predicted"/>
<evidence type="ECO:0000313" key="1">
    <source>
        <dbReference type="EMBL" id="PIK83452.1"/>
    </source>
</evidence>
<gene>
    <name evidence="1" type="ORF">CFY86_14340</name>
</gene>
<dbReference type="InterPro" id="IPR009634">
    <property type="entry name" value="Put_exci"/>
</dbReference>
<reference evidence="1 2" key="1">
    <citation type="submission" date="2017-07" db="EMBL/GenBank/DDBJ databases">
        <title>Raoultella ornithinolytica strain HH3 draft genome.</title>
        <authorList>
            <person name="Duceppe M.-O."/>
            <person name="Huang H."/>
            <person name="Phipps-Todd B."/>
        </authorList>
    </citation>
    <scope>NUCLEOTIDE SEQUENCE [LARGE SCALE GENOMIC DNA]</scope>
    <source>
        <strain evidence="1 2">HH3</strain>
    </source>
</reference>
<keyword evidence="1" id="KW-0238">DNA-binding</keyword>
<dbReference type="InterPro" id="IPR038146">
    <property type="entry name" value="933W_put_Xis_sf"/>
</dbReference>
<dbReference type="GO" id="GO:0003677">
    <property type="term" value="F:DNA binding"/>
    <property type="evidence" value="ECO:0007669"/>
    <property type="project" value="UniProtKB-KW"/>
</dbReference>
<dbReference type="Proteomes" id="UP000229713">
    <property type="component" value="Unassembled WGS sequence"/>
</dbReference>
<dbReference type="RefSeq" id="WP_088912136.1">
    <property type="nucleotide sequence ID" value="NZ_AP021983.1"/>
</dbReference>